<dbReference type="SUPFAM" id="SSF50998">
    <property type="entry name" value="Quinoprotein alcohol dehydrogenase-like"/>
    <property type="match status" value="2"/>
</dbReference>
<evidence type="ECO:0000256" key="1">
    <source>
        <dbReference type="SAM" id="Phobius"/>
    </source>
</evidence>
<dbReference type="SMART" id="SM00564">
    <property type="entry name" value="PQQ"/>
    <property type="match status" value="8"/>
</dbReference>
<keyword evidence="1" id="KW-0812">Transmembrane</keyword>
<accession>A0ABW3ZZ12</accession>
<dbReference type="Proteomes" id="UP001597178">
    <property type="component" value="Unassembled WGS sequence"/>
</dbReference>
<feature type="transmembrane region" description="Helical" evidence="1">
    <location>
        <begin position="432"/>
        <end position="453"/>
    </location>
</feature>
<comment type="caution">
    <text evidence="4">The sequence shown here is derived from an EMBL/GenBank/DDBJ whole genome shotgun (WGS) entry which is preliminary data.</text>
</comment>
<dbReference type="Gene3D" id="2.130.10.10">
    <property type="entry name" value="YVTN repeat-like/Quinoprotein amine dehydrogenase"/>
    <property type="match status" value="2"/>
</dbReference>
<evidence type="ECO:0000313" key="4">
    <source>
        <dbReference type="EMBL" id="MFD1363682.1"/>
    </source>
</evidence>
<feature type="domain" description="Pyrrolo-quinoline quinone repeat" evidence="3">
    <location>
        <begin position="62"/>
        <end position="116"/>
    </location>
</feature>
<keyword evidence="1" id="KW-1133">Transmembrane helix</keyword>
<proteinExistence type="predicted"/>
<gene>
    <name evidence="4" type="ORF">ACFQ4A_18925</name>
</gene>
<evidence type="ECO:0000259" key="3">
    <source>
        <dbReference type="Pfam" id="PF13360"/>
    </source>
</evidence>
<name>A0ABW3ZZ12_9BACI</name>
<dbReference type="PANTHER" id="PTHR34512:SF30">
    <property type="entry name" value="OUTER MEMBRANE PROTEIN ASSEMBLY FACTOR BAMB"/>
    <property type="match status" value="1"/>
</dbReference>
<sequence length="458" mass="50697">MKKISLWLLCIILWLALPTNISAEVFGPEEWHQYRLNNDKNAVFDNGSDPLEYQTFKTADEVRATPVVAADKLFVGNHNTGDLFAFDITTGEKLWQNKAPNWVHSELIYHDGKVFVGFGNRYFQDNGIRGTGENGVLALDAESGDILWKYNTEGEVMPTPVYYDDSVYAATGDKHLYKLDLESGKELHKTEIGSTISMSAPNLTEDTLYVGGSGPLPYEFSAYDLTSDTIKWQTEFPNVFAGLDDVPPVVSDNIVVTTALTGDSDNPEHWLYAMDTETGDIIWEESLGEGEFVKNNKSGAPIIYDGTIFVGSPITKTFYAYDLKTGEKQWEYENEIMKAPPVAQDGIVYFSNTKGMVYALDTETGEVVGTKELNGTLAPSGPIIMNDTLIIGSQDSNVYAVPLSDFGMEEKIEQDSALESESNVNTDEGNGLIQYIVVGVLAIVLIGILIYILRRRRS</sequence>
<dbReference type="RefSeq" id="WP_382402926.1">
    <property type="nucleotide sequence ID" value="NZ_JBHTNH010000061.1"/>
</dbReference>
<dbReference type="InterPro" id="IPR015943">
    <property type="entry name" value="WD40/YVTN_repeat-like_dom_sf"/>
</dbReference>
<feature type="domain" description="Pyrrolo-quinoline quinone repeat" evidence="3">
    <location>
        <begin position="205"/>
        <end position="404"/>
    </location>
</feature>
<dbReference type="Pfam" id="PF13360">
    <property type="entry name" value="PQQ_2"/>
    <property type="match status" value="2"/>
</dbReference>
<evidence type="ECO:0000313" key="5">
    <source>
        <dbReference type="Proteomes" id="UP001597178"/>
    </source>
</evidence>
<dbReference type="CDD" id="cd12087">
    <property type="entry name" value="TM_EGFR-like"/>
    <property type="match status" value="1"/>
</dbReference>
<organism evidence="4 5">
    <name type="scientific">Lentibacillus salinarum</name>
    <dbReference type="NCBI Taxonomy" id="446820"/>
    <lineage>
        <taxon>Bacteria</taxon>
        <taxon>Bacillati</taxon>
        <taxon>Bacillota</taxon>
        <taxon>Bacilli</taxon>
        <taxon>Bacillales</taxon>
        <taxon>Bacillaceae</taxon>
        <taxon>Lentibacillus</taxon>
    </lineage>
</organism>
<keyword evidence="5" id="KW-1185">Reference proteome</keyword>
<keyword evidence="2" id="KW-0732">Signal</keyword>
<feature type="chain" id="PRO_5047069455" evidence="2">
    <location>
        <begin position="24"/>
        <end position="458"/>
    </location>
</feature>
<dbReference type="InterPro" id="IPR002372">
    <property type="entry name" value="PQQ_rpt_dom"/>
</dbReference>
<dbReference type="EMBL" id="JBHTNH010000061">
    <property type="protein sequence ID" value="MFD1363682.1"/>
    <property type="molecule type" value="Genomic_DNA"/>
</dbReference>
<evidence type="ECO:0000256" key="2">
    <source>
        <dbReference type="SAM" id="SignalP"/>
    </source>
</evidence>
<feature type="signal peptide" evidence="2">
    <location>
        <begin position="1"/>
        <end position="23"/>
    </location>
</feature>
<dbReference type="InterPro" id="IPR011047">
    <property type="entry name" value="Quinoprotein_ADH-like_sf"/>
</dbReference>
<keyword evidence="1" id="KW-0472">Membrane</keyword>
<protein>
    <submittedName>
        <fullName evidence="4">PQQ-binding-like beta-propeller repeat protein</fullName>
    </submittedName>
</protein>
<dbReference type="PANTHER" id="PTHR34512">
    <property type="entry name" value="CELL SURFACE PROTEIN"/>
    <property type="match status" value="1"/>
</dbReference>
<reference evidence="5" key="1">
    <citation type="journal article" date="2019" name="Int. J. Syst. Evol. Microbiol.">
        <title>The Global Catalogue of Microorganisms (GCM) 10K type strain sequencing project: providing services to taxonomists for standard genome sequencing and annotation.</title>
        <authorList>
            <consortium name="The Broad Institute Genomics Platform"/>
            <consortium name="The Broad Institute Genome Sequencing Center for Infectious Disease"/>
            <person name="Wu L."/>
            <person name="Ma J."/>
        </authorList>
    </citation>
    <scope>NUCLEOTIDE SEQUENCE [LARGE SCALE GENOMIC DNA]</scope>
    <source>
        <strain evidence="5">CCUG 54822</strain>
    </source>
</reference>
<dbReference type="InterPro" id="IPR018391">
    <property type="entry name" value="PQQ_b-propeller_rpt"/>
</dbReference>